<dbReference type="Proteomes" id="UP000178599">
    <property type="component" value="Unassembled WGS sequence"/>
</dbReference>
<comment type="caution">
    <text evidence="1">The sequence shown here is derived from an EMBL/GenBank/DDBJ whole genome shotgun (WGS) entry which is preliminary data.</text>
</comment>
<dbReference type="AlphaFoldDB" id="A0A1G2CQC1"/>
<accession>A0A1G2CQC1</accession>
<protein>
    <submittedName>
        <fullName evidence="1">Uncharacterized protein</fullName>
    </submittedName>
</protein>
<proteinExistence type="predicted"/>
<sequence length="114" mass="13009">MLELILYLVLMTSVAVVAVVFSRGIPRVEDEKEEGFYARLDKWVASLPFSKADIFLKNSSHKVLRKLRVSLMKVDNFLDDFLERTKETNGVNGKIKIEDFVGKSGENKEGEKKD</sequence>
<name>A0A1G2CQC1_9BACT</name>
<dbReference type="EMBL" id="MHLE01000001">
    <property type="protein sequence ID" value="OGZ03447.1"/>
    <property type="molecule type" value="Genomic_DNA"/>
</dbReference>
<evidence type="ECO:0000313" key="1">
    <source>
        <dbReference type="EMBL" id="OGZ03447.1"/>
    </source>
</evidence>
<evidence type="ECO:0000313" key="2">
    <source>
        <dbReference type="Proteomes" id="UP000178599"/>
    </source>
</evidence>
<reference evidence="1 2" key="1">
    <citation type="journal article" date="2016" name="Nat. Commun.">
        <title>Thousands of microbial genomes shed light on interconnected biogeochemical processes in an aquifer system.</title>
        <authorList>
            <person name="Anantharaman K."/>
            <person name="Brown C.T."/>
            <person name="Hug L.A."/>
            <person name="Sharon I."/>
            <person name="Castelle C.J."/>
            <person name="Probst A.J."/>
            <person name="Thomas B.C."/>
            <person name="Singh A."/>
            <person name="Wilkins M.J."/>
            <person name="Karaoz U."/>
            <person name="Brodie E.L."/>
            <person name="Williams K.H."/>
            <person name="Hubbard S.S."/>
            <person name="Banfield J.F."/>
        </authorList>
    </citation>
    <scope>NUCLEOTIDE SEQUENCE [LARGE SCALE GENOMIC DNA]</scope>
</reference>
<gene>
    <name evidence="1" type="ORF">A2390_00750</name>
</gene>
<organism evidence="1 2">
    <name type="scientific">Candidatus Liptonbacteria bacterium RIFOXYB1_FULL_36_10</name>
    <dbReference type="NCBI Taxonomy" id="1798654"/>
    <lineage>
        <taxon>Bacteria</taxon>
        <taxon>Candidatus Liptoniibacteriota</taxon>
    </lineage>
</organism>